<name>A0A9N9IRC0_9GLOM</name>
<accession>A0A9N9IRC0</accession>
<protein>
    <submittedName>
        <fullName evidence="1">13113_t:CDS:1</fullName>
    </submittedName>
</protein>
<evidence type="ECO:0000313" key="2">
    <source>
        <dbReference type="Proteomes" id="UP000789342"/>
    </source>
</evidence>
<proteinExistence type="predicted"/>
<dbReference type="AlphaFoldDB" id="A0A9N9IRC0"/>
<evidence type="ECO:0000313" key="1">
    <source>
        <dbReference type="EMBL" id="CAG8748172.1"/>
    </source>
</evidence>
<feature type="non-terminal residue" evidence="1">
    <location>
        <position position="1"/>
    </location>
</feature>
<gene>
    <name evidence="1" type="ORF">AMORRO_LOCUS15171</name>
</gene>
<comment type="caution">
    <text evidence="1">The sequence shown here is derived from an EMBL/GenBank/DDBJ whole genome shotgun (WGS) entry which is preliminary data.</text>
</comment>
<keyword evidence="2" id="KW-1185">Reference proteome</keyword>
<organism evidence="1 2">
    <name type="scientific">Acaulospora morrowiae</name>
    <dbReference type="NCBI Taxonomy" id="94023"/>
    <lineage>
        <taxon>Eukaryota</taxon>
        <taxon>Fungi</taxon>
        <taxon>Fungi incertae sedis</taxon>
        <taxon>Mucoromycota</taxon>
        <taxon>Glomeromycotina</taxon>
        <taxon>Glomeromycetes</taxon>
        <taxon>Diversisporales</taxon>
        <taxon>Acaulosporaceae</taxon>
        <taxon>Acaulospora</taxon>
    </lineage>
</organism>
<dbReference type="EMBL" id="CAJVPV010034074">
    <property type="protein sequence ID" value="CAG8748172.1"/>
    <property type="molecule type" value="Genomic_DNA"/>
</dbReference>
<reference evidence="1" key="1">
    <citation type="submission" date="2021-06" db="EMBL/GenBank/DDBJ databases">
        <authorList>
            <person name="Kallberg Y."/>
            <person name="Tangrot J."/>
            <person name="Rosling A."/>
        </authorList>
    </citation>
    <scope>NUCLEOTIDE SEQUENCE</scope>
    <source>
        <strain evidence="1">CL551</strain>
    </source>
</reference>
<sequence>HLTIGNYENEDGYYEAQMDKLLTLIESVEMEIKPRLLRLRKLEFKCMWKIRYKELESYLRKRKERILSSNQPLILMELYFNLANIGEDDKNTLMNTLDCYKSEGLIKRFAIKEIA</sequence>
<dbReference type="Proteomes" id="UP000789342">
    <property type="component" value="Unassembled WGS sequence"/>
</dbReference>